<dbReference type="AlphaFoldDB" id="A0A7W7KFW5"/>
<evidence type="ECO:0000313" key="2">
    <source>
        <dbReference type="Proteomes" id="UP000566995"/>
    </source>
</evidence>
<protein>
    <submittedName>
        <fullName evidence="1">Uncharacterized protein</fullName>
    </submittedName>
</protein>
<dbReference type="EMBL" id="JACHLI010000001">
    <property type="protein sequence ID" value="MBB4861363.1"/>
    <property type="molecule type" value="Genomic_DNA"/>
</dbReference>
<dbReference type="RefSeq" id="WP_184585632.1">
    <property type="nucleotide sequence ID" value="NZ_JACHLI010000001.1"/>
</dbReference>
<comment type="caution">
    <text evidence="1">The sequence shown here is derived from an EMBL/GenBank/DDBJ whole genome shotgun (WGS) entry which is preliminary data.</text>
</comment>
<name>A0A7W7KFW5_PSENT</name>
<gene>
    <name evidence="1" type="ORF">HNP46_000174</name>
</gene>
<evidence type="ECO:0000313" key="1">
    <source>
        <dbReference type="EMBL" id="MBB4861363.1"/>
    </source>
</evidence>
<reference evidence="1 2" key="1">
    <citation type="submission" date="2020-08" db="EMBL/GenBank/DDBJ databases">
        <title>Functional genomics of gut bacteria from endangered species of beetles.</title>
        <authorList>
            <person name="Carlos-Shanley C."/>
        </authorList>
    </citation>
    <scope>NUCLEOTIDE SEQUENCE [LARGE SCALE GENOMIC DNA]</scope>
    <source>
        <strain evidence="1 2">S00179</strain>
    </source>
</reference>
<proteinExistence type="predicted"/>
<dbReference type="Proteomes" id="UP000566995">
    <property type="component" value="Unassembled WGS sequence"/>
</dbReference>
<accession>A0A7W7KFW5</accession>
<organism evidence="1 2">
    <name type="scientific">Pseudomonas nitroreducens</name>
    <dbReference type="NCBI Taxonomy" id="46680"/>
    <lineage>
        <taxon>Bacteria</taxon>
        <taxon>Pseudomonadati</taxon>
        <taxon>Pseudomonadota</taxon>
        <taxon>Gammaproteobacteria</taxon>
        <taxon>Pseudomonadales</taxon>
        <taxon>Pseudomonadaceae</taxon>
        <taxon>Pseudomonas</taxon>
    </lineage>
</organism>
<sequence length="161" mass="18098">MDMIAPPLRQRAQAWLQAYERLMSGDAGGWAELPRPAHTEAIAKEWLHVTPADLPSDEASKARHARRALMVYFHLKDGRLCSAMEYLEPAINRHPNPYMLRALFADQERVARCGTQCVEDSREEAVLREQAFGLRKPLPAPPPRERPGMGVEMQGGCLAAR</sequence>